<feature type="transmembrane region" description="Helical" evidence="1">
    <location>
        <begin position="148"/>
        <end position="173"/>
    </location>
</feature>
<sequence>MDIGNDNATGRETWPEYHPVAIGALKVMIVLFEAICVFGQVAVFALSAYVVEHVPETAPALWPYRIAGVLGILCFEVALAAVWPMLTLTRNRDIFSGKAIRWTDIIIVCACAEGALVMFVLIFSNVGLEYVDPVTHESIPAALNSPAFVLALLVALLLIAAFVLLMLVMRSLLTQAIAQRRELEAVI</sequence>
<keyword evidence="5" id="KW-1185">Reference proteome</keyword>
<dbReference type="Proteomes" id="UP000345527">
    <property type="component" value="Unassembled WGS sequence"/>
</dbReference>
<comment type="caution">
    <text evidence="3">The sequence shown here is derived from an EMBL/GenBank/DDBJ whole genome shotgun (WGS) entry which is preliminary data.</text>
</comment>
<keyword evidence="1" id="KW-0472">Membrane</keyword>
<keyword evidence="1" id="KW-1133">Transmembrane helix</keyword>
<evidence type="ECO:0000256" key="1">
    <source>
        <dbReference type="SAM" id="Phobius"/>
    </source>
</evidence>
<dbReference type="OrthoDB" id="3240470at2"/>
<protein>
    <submittedName>
        <fullName evidence="3">DUF2975 domain-containing protein</fullName>
    </submittedName>
</protein>
<feature type="transmembrane region" description="Helical" evidence="1">
    <location>
        <begin position="105"/>
        <end position="128"/>
    </location>
</feature>
<feature type="transmembrane region" description="Helical" evidence="1">
    <location>
        <begin position="62"/>
        <end position="84"/>
    </location>
</feature>
<evidence type="ECO:0000313" key="4">
    <source>
        <dbReference type="Proteomes" id="UP000345527"/>
    </source>
</evidence>
<evidence type="ECO:0000313" key="5">
    <source>
        <dbReference type="Proteomes" id="UP000374630"/>
    </source>
</evidence>
<dbReference type="Proteomes" id="UP000374630">
    <property type="component" value="Unassembled WGS sequence"/>
</dbReference>
<dbReference type="InterPro" id="IPR021354">
    <property type="entry name" value="DUF2975"/>
</dbReference>
<reference evidence="4 5" key="1">
    <citation type="journal article" date="2019" name="Syst. Appl. Microbiol.">
        <title>Characterization of Bifidobacterium species in feaces of the Egyptian fruit bat: Description of B. vespertilionis sp. nov. and B. rousetti sp. nov.</title>
        <authorList>
            <person name="Modesto M."/>
            <person name="Satti M."/>
            <person name="Watanabe K."/>
            <person name="Puglisi E."/>
            <person name="Morelli L."/>
            <person name="Huang C.-H."/>
            <person name="Liou J.-S."/>
            <person name="Miyashita M."/>
            <person name="Tamura T."/>
            <person name="Saito S."/>
            <person name="Mori K."/>
            <person name="Huang L."/>
            <person name="Sciavilla P."/>
            <person name="Sandri C."/>
            <person name="Spiezio C."/>
            <person name="Vitali F."/>
            <person name="Cavalieri D."/>
            <person name="Perpetuini G."/>
            <person name="Tofalo R."/>
            <person name="Bonetti A."/>
            <person name="Arita M."/>
            <person name="Mattarelli P."/>
        </authorList>
    </citation>
    <scope>NUCLEOTIDE SEQUENCE [LARGE SCALE GENOMIC DNA]</scope>
    <source>
        <strain evidence="2 5">RST16</strain>
        <strain evidence="3 4">RST8</strain>
    </source>
</reference>
<keyword evidence="1" id="KW-0812">Transmembrane</keyword>
<organism evidence="3 4">
    <name type="scientific">Bifidobacterium vespertilionis</name>
    <dbReference type="NCBI Taxonomy" id="2562524"/>
    <lineage>
        <taxon>Bacteria</taxon>
        <taxon>Bacillati</taxon>
        <taxon>Actinomycetota</taxon>
        <taxon>Actinomycetes</taxon>
        <taxon>Bifidobacteriales</taxon>
        <taxon>Bifidobacteriaceae</taxon>
        <taxon>Bifidobacterium</taxon>
    </lineage>
</organism>
<accession>A0A5J5DZF1</accession>
<dbReference type="Pfam" id="PF11188">
    <property type="entry name" value="DUF2975"/>
    <property type="match status" value="1"/>
</dbReference>
<feature type="transmembrane region" description="Helical" evidence="1">
    <location>
        <begin position="27"/>
        <end position="50"/>
    </location>
</feature>
<proteinExistence type="predicted"/>
<evidence type="ECO:0000313" key="3">
    <source>
        <dbReference type="EMBL" id="KAA8822213.1"/>
    </source>
</evidence>
<dbReference type="AlphaFoldDB" id="A0A5J5DZF1"/>
<dbReference type="EMBL" id="RZNZ01000009">
    <property type="protein sequence ID" value="KAA8820058.1"/>
    <property type="molecule type" value="Genomic_DNA"/>
</dbReference>
<gene>
    <name evidence="3" type="ORF">EM848_09305</name>
    <name evidence="2" type="ORF">EMO90_07595</name>
</gene>
<dbReference type="RefSeq" id="WP_150354654.1">
    <property type="nucleotide sequence ID" value="NZ_RZNZ01000009.1"/>
</dbReference>
<evidence type="ECO:0000313" key="2">
    <source>
        <dbReference type="EMBL" id="KAA8820058.1"/>
    </source>
</evidence>
<dbReference type="EMBL" id="RZOA01000020">
    <property type="protein sequence ID" value="KAA8822213.1"/>
    <property type="molecule type" value="Genomic_DNA"/>
</dbReference>
<name>A0A5J5DZF1_9BIFI</name>